<keyword evidence="3" id="KW-0132">Cell division</keyword>
<keyword evidence="10" id="KW-1185">Reference proteome</keyword>
<evidence type="ECO:0000256" key="5">
    <source>
        <dbReference type="ARBA" id="ARBA00023306"/>
    </source>
</evidence>
<accession>A0A498HVG5</accession>
<feature type="domain" description="Cyclin-like" evidence="8">
    <location>
        <begin position="85"/>
        <end position="174"/>
    </location>
</feature>
<dbReference type="GO" id="GO:0051301">
    <property type="term" value="P:cell division"/>
    <property type="evidence" value="ECO:0007669"/>
    <property type="project" value="UniProtKB-KW"/>
</dbReference>
<evidence type="ECO:0000256" key="3">
    <source>
        <dbReference type="ARBA" id="ARBA00022618"/>
    </source>
</evidence>
<dbReference type="SUPFAM" id="SSF47954">
    <property type="entry name" value="Cyclin-like"/>
    <property type="match status" value="1"/>
</dbReference>
<dbReference type="Gene3D" id="1.10.472.10">
    <property type="entry name" value="Cyclin-like"/>
    <property type="match status" value="2"/>
</dbReference>
<name>A0A498HVG5_MALDO</name>
<evidence type="ECO:0000256" key="6">
    <source>
        <dbReference type="ARBA" id="ARBA00032263"/>
    </source>
</evidence>
<protein>
    <recommendedName>
        <fullName evidence="6">B-like cyclin</fullName>
    </recommendedName>
</protein>
<comment type="caution">
    <text evidence="9">The sequence shown here is derived from an EMBL/GenBank/DDBJ whole genome shotgun (WGS) entry which is preliminary data.</text>
</comment>
<evidence type="ECO:0000256" key="1">
    <source>
        <dbReference type="ARBA" id="ARBA00009065"/>
    </source>
</evidence>
<evidence type="ECO:0000313" key="9">
    <source>
        <dbReference type="EMBL" id="RXH75436.1"/>
    </source>
</evidence>
<dbReference type="PANTHER" id="PTHR10177">
    <property type="entry name" value="CYCLINS"/>
    <property type="match status" value="1"/>
</dbReference>
<keyword evidence="5" id="KW-0131">Cell cycle</keyword>
<comment type="subunit">
    <text evidence="2">Interacts with the CDC2 protein kinase to form a serine/threonine kinase holoenzyme complex also known as maturation promoting factor (MPF). The cyclin subunit imparts substrate specificity to the complex.</text>
</comment>
<dbReference type="STRING" id="3750.A0A498HVG5"/>
<dbReference type="SMART" id="SM00385">
    <property type="entry name" value="CYCLIN"/>
    <property type="match status" value="1"/>
</dbReference>
<dbReference type="FunFam" id="1.10.472.10:FF:000069">
    <property type="entry name" value="Cyclin-D5-1"/>
    <property type="match status" value="1"/>
</dbReference>
<dbReference type="InterPro" id="IPR013763">
    <property type="entry name" value="Cyclin-like_dom"/>
</dbReference>
<evidence type="ECO:0000313" key="10">
    <source>
        <dbReference type="Proteomes" id="UP000290289"/>
    </source>
</evidence>
<dbReference type="InterPro" id="IPR036915">
    <property type="entry name" value="Cyclin-like_sf"/>
</dbReference>
<dbReference type="InterPro" id="IPR039361">
    <property type="entry name" value="Cyclin"/>
</dbReference>
<gene>
    <name evidence="9" type="ORF">DVH24_030157</name>
</gene>
<organism evidence="9 10">
    <name type="scientific">Malus domestica</name>
    <name type="common">Apple</name>
    <name type="synonym">Pyrus malus</name>
    <dbReference type="NCBI Taxonomy" id="3750"/>
    <lineage>
        <taxon>Eukaryota</taxon>
        <taxon>Viridiplantae</taxon>
        <taxon>Streptophyta</taxon>
        <taxon>Embryophyta</taxon>
        <taxon>Tracheophyta</taxon>
        <taxon>Spermatophyta</taxon>
        <taxon>Magnoliopsida</taxon>
        <taxon>eudicotyledons</taxon>
        <taxon>Gunneridae</taxon>
        <taxon>Pentapetalae</taxon>
        <taxon>rosids</taxon>
        <taxon>fabids</taxon>
        <taxon>Rosales</taxon>
        <taxon>Rosaceae</taxon>
        <taxon>Amygdaloideae</taxon>
        <taxon>Maleae</taxon>
        <taxon>Malus</taxon>
    </lineage>
</organism>
<evidence type="ECO:0000259" key="8">
    <source>
        <dbReference type="SMART" id="SM00385"/>
    </source>
</evidence>
<dbReference type="AlphaFoldDB" id="A0A498HVG5"/>
<keyword evidence="4 7" id="KW-0195">Cyclin</keyword>
<evidence type="ECO:0000256" key="2">
    <source>
        <dbReference type="ARBA" id="ARBA00011177"/>
    </source>
</evidence>
<reference evidence="9 10" key="1">
    <citation type="submission" date="2018-10" db="EMBL/GenBank/DDBJ databases">
        <title>A high-quality apple genome assembly.</title>
        <authorList>
            <person name="Hu J."/>
        </authorList>
    </citation>
    <scope>NUCLEOTIDE SEQUENCE [LARGE SCALE GENOMIC DNA]</scope>
    <source>
        <strain evidence="10">cv. HFTH1</strain>
        <tissue evidence="9">Young leaf</tissue>
    </source>
</reference>
<dbReference type="Pfam" id="PF00134">
    <property type="entry name" value="Cyclin_N"/>
    <property type="match status" value="1"/>
</dbReference>
<evidence type="ECO:0000256" key="7">
    <source>
        <dbReference type="RuleBase" id="RU000383"/>
    </source>
</evidence>
<proteinExistence type="inferred from homology"/>
<dbReference type="InterPro" id="IPR006671">
    <property type="entry name" value="Cyclin_N"/>
</dbReference>
<dbReference type="CDD" id="cd20543">
    <property type="entry name" value="CYCLIN_AtCycD-like_rpt1"/>
    <property type="match status" value="1"/>
</dbReference>
<dbReference type="Proteomes" id="UP000290289">
    <property type="component" value="Chromosome 15"/>
</dbReference>
<sequence length="358" mass="40621">MGDSAETSFSLSSLLCQEDETCLSQLKDESNTSVEFNPCFLFHNDDEYVENLVQKEAHCFGSKGLMDFSASGMSWLKTARLDAIDWIFNAFPERAVFGFQLQTAYLSVTYFDRFLSKRSIDDEKLWAIRLLSVACLSLAAKMEECKIPALSEFSVSDYDFESKVIQRMELLVLNTLEWKLGSITPFAYLHYFINKFCADQARPEGLFSNAVKLIMAMAKEIDLMDTRPSIIAAAAVLAAFDGWLTRKILDIKMNVISFLQSQDYGVVERKAKTPAPKFSISPSSSSMEVLETSSFGTKRRLTFSDSADQSCPTKKAYDREREKEMTHDILEDGGFKLYGLGFDDWGSNFQYQTKDFSW</sequence>
<evidence type="ECO:0000256" key="4">
    <source>
        <dbReference type="ARBA" id="ARBA00023127"/>
    </source>
</evidence>
<dbReference type="EMBL" id="RDQH01000341">
    <property type="protein sequence ID" value="RXH75436.1"/>
    <property type="molecule type" value="Genomic_DNA"/>
</dbReference>
<comment type="similarity">
    <text evidence="1">Belongs to the cyclin family. Cyclin D subfamily.</text>
</comment>